<evidence type="ECO:0000256" key="1">
    <source>
        <dbReference type="SAM" id="MobiDB-lite"/>
    </source>
</evidence>
<gene>
    <name evidence="4" type="ORF">F1649_13900</name>
</gene>
<comment type="caution">
    <text evidence="4">The sequence shown here is derived from an EMBL/GenBank/DDBJ whole genome shotgun (WGS) entry which is preliminary data.</text>
</comment>
<dbReference type="EMBL" id="VWNE01000021">
    <property type="protein sequence ID" value="KAA8481835.1"/>
    <property type="molecule type" value="Genomic_DNA"/>
</dbReference>
<keyword evidence="5" id="KW-1185">Reference proteome</keyword>
<evidence type="ECO:0000313" key="4">
    <source>
        <dbReference type="EMBL" id="KAA8481835.1"/>
    </source>
</evidence>
<dbReference type="Proteomes" id="UP000322918">
    <property type="component" value="Unassembled WGS sequence"/>
</dbReference>
<dbReference type="AlphaFoldDB" id="A0A5M9H6P7"/>
<protein>
    <recommendedName>
        <fullName evidence="6">Protein BatD</fullName>
    </recommendedName>
</protein>
<keyword evidence="2" id="KW-0472">Membrane</keyword>
<feature type="region of interest" description="Disordered" evidence="1">
    <location>
        <begin position="306"/>
        <end position="327"/>
    </location>
</feature>
<accession>A0A5M9H6P7</accession>
<sequence length="327" mass="37324">MKKKIYLNYSLFFALLLLLFSQTAWSQDVKVDARLDNVSIPLGGQTLLHLSIQFPAKDSVKFPALKDTINAKVQIVESKTDTAFNKDDVSIETITRHIRITSFEPGTYTIPSFIFTTSKGSFATKELTLQVLSVDVDTTKAFYDIKQPLTVSYTLMDWIKDNWMLIAGILLFIAAAVAVFYYLKKRPKKAKEVKEVKAAVPEHELALQKLQALRYKKLWQQEQVKLYHSELSDIVREYLEKRYLIKALEQTSGEILSSLRSAEIQENDRAMLRQILTLADLVKFAKERPLPADNERSMENAVSFVENTKKTQQTTVNKEDNSSNGLT</sequence>
<name>A0A5M9H6P7_9SPHI</name>
<dbReference type="RefSeq" id="WP_141814594.1">
    <property type="nucleotide sequence ID" value="NZ_VFPL01000001.1"/>
</dbReference>
<keyword evidence="2" id="KW-0812">Transmembrane</keyword>
<reference evidence="4 5" key="1">
    <citation type="submission" date="2019-09" db="EMBL/GenBank/DDBJ databases">
        <title>Pararcticibacter amylolyticus gen. nov., sp. nov., isolated from a rottenly hemp rope, and reclassification of Pedobacter tournemirensis as Pararcticibacter tournemirensis comb. nov.</title>
        <authorList>
            <person name="Cai Y."/>
        </authorList>
    </citation>
    <scope>NUCLEOTIDE SEQUENCE [LARGE SCALE GENOMIC DNA]</scope>
    <source>
        <strain evidence="4 5">TF5-37.2-LB10</strain>
    </source>
</reference>
<dbReference type="OrthoDB" id="9807384at2"/>
<feature type="signal peptide" evidence="3">
    <location>
        <begin position="1"/>
        <end position="26"/>
    </location>
</feature>
<keyword evidence="2" id="KW-1133">Transmembrane helix</keyword>
<feature type="transmembrane region" description="Helical" evidence="2">
    <location>
        <begin position="163"/>
        <end position="183"/>
    </location>
</feature>
<keyword evidence="3" id="KW-0732">Signal</keyword>
<feature type="chain" id="PRO_5024315184" description="Protein BatD" evidence="3">
    <location>
        <begin position="27"/>
        <end position="327"/>
    </location>
</feature>
<evidence type="ECO:0000256" key="2">
    <source>
        <dbReference type="SAM" id="Phobius"/>
    </source>
</evidence>
<organism evidence="4 5">
    <name type="scientific">Arcticibacter tournemirensis</name>
    <dbReference type="NCBI Taxonomy" id="699437"/>
    <lineage>
        <taxon>Bacteria</taxon>
        <taxon>Pseudomonadati</taxon>
        <taxon>Bacteroidota</taxon>
        <taxon>Sphingobacteriia</taxon>
        <taxon>Sphingobacteriales</taxon>
        <taxon>Sphingobacteriaceae</taxon>
        <taxon>Arcticibacter</taxon>
    </lineage>
</organism>
<evidence type="ECO:0000256" key="3">
    <source>
        <dbReference type="SAM" id="SignalP"/>
    </source>
</evidence>
<evidence type="ECO:0000313" key="5">
    <source>
        <dbReference type="Proteomes" id="UP000322918"/>
    </source>
</evidence>
<evidence type="ECO:0008006" key="6">
    <source>
        <dbReference type="Google" id="ProtNLM"/>
    </source>
</evidence>
<proteinExistence type="predicted"/>